<dbReference type="GO" id="GO:0045893">
    <property type="term" value="P:positive regulation of DNA-templated transcription"/>
    <property type="evidence" value="ECO:0007669"/>
    <property type="project" value="InterPro"/>
</dbReference>
<dbReference type="RefSeq" id="WP_163960393.1">
    <property type="nucleotide sequence ID" value="NZ_JAAIVB010000008.1"/>
</dbReference>
<dbReference type="Pfam" id="PF13411">
    <property type="entry name" value="MerR_1"/>
    <property type="match status" value="1"/>
</dbReference>
<dbReference type="SUPFAM" id="SSF46955">
    <property type="entry name" value="Putative DNA-binding domain"/>
    <property type="match status" value="1"/>
</dbReference>
<proteinExistence type="predicted"/>
<organism evidence="3 4">
    <name type="scientific">Noviherbaspirillum galbum</name>
    <dbReference type="NCBI Taxonomy" id="2709383"/>
    <lineage>
        <taxon>Bacteria</taxon>
        <taxon>Pseudomonadati</taxon>
        <taxon>Pseudomonadota</taxon>
        <taxon>Betaproteobacteria</taxon>
        <taxon>Burkholderiales</taxon>
        <taxon>Oxalobacteraceae</taxon>
        <taxon>Noviherbaspirillum</taxon>
    </lineage>
</organism>
<reference evidence="3 4" key="1">
    <citation type="submission" date="2020-02" db="EMBL/GenBank/DDBJ databases">
        <authorList>
            <person name="Kim M.K."/>
        </authorList>
    </citation>
    <scope>NUCLEOTIDE SEQUENCE [LARGE SCALE GENOMIC DNA]</scope>
    <source>
        <strain evidence="3 4">17J57-3</strain>
    </source>
</reference>
<feature type="domain" description="HTH merR-type" evidence="2">
    <location>
        <begin position="1"/>
        <end position="69"/>
    </location>
</feature>
<name>A0A6B3SNC7_9BURK</name>
<dbReference type="EMBL" id="JAAIVB010000008">
    <property type="protein sequence ID" value="NEX59912.1"/>
    <property type="molecule type" value="Genomic_DNA"/>
</dbReference>
<gene>
    <name evidence="3" type="primary">cadR</name>
    <name evidence="3" type="ORF">G3574_02355</name>
</gene>
<dbReference type="Proteomes" id="UP000482155">
    <property type="component" value="Unassembled WGS sequence"/>
</dbReference>
<dbReference type="Gene3D" id="1.10.1660.10">
    <property type="match status" value="1"/>
</dbReference>
<dbReference type="GO" id="GO:0003677">
    <property type="term" value="F:DNA binding"/>
    <property type="evidence" value="ECO:0007669"/>
    <property type="project" value="UniProtKB-KW"/>
</dbReference>
<comment type="caution">
    <text evidence="3">The sequence shown here is derived from an EMBL/GenBank/DDBJ whole genome shotgun (WGS) entry which is preliminary data.</text>
</comment>
<dbReference type="NCBIfam" id="TIGR02047">
    <property type="entry name" value="CadR-PbrR"/>
    <property type="match status" value="1"/>
</dbReference>
<sequence>MRIGELAKRAGTDVETVRYYERSGLIKEPARNTAGYRAYREDQLERLQFIRHCRSLQMSLADIRVLLDLKDDPAAGCEEVNRLLDHHIERIREQVMALRQLETQLTTLRHQCGAPQSIGTCAIMQNLSESAERQECACHDGNAERAAH</sequence>
<dbReference type="PANTHER" id="PTHR30204">
    <property type="entry name" value="REDOX-CYCLING DRUG-SENSING TRANSCRIPTIONAL ACTIVATOR SOXR"/>
    <property type="match status" value="1"/>
</dbReference>
<dbReference type="PRINTS" id="PR00040">
    <property type="entry name" value="HTHMERR"/>
</dbReference>
<dbReference type="PANTHER" id="PTHR30204:SF92">
    <property type="entry name" value="HTH-TYPE TRANSCRIPTIONAL REGULATOR ZNTR"/>
    <property type="match status" value="1"/>
</dbReference>
<dbReference type="InterPro" id="IPR047057">
    <property type="entry name" value="MerR_fam"/>
</dbReference>
<accession>A0A6B3SNC7</accession>
<dbReference type="InterPro" id="IPR000551">
    <property type="entry name" value="MerR-type_HTH_dom"/>
</dbReference>
<dbReference type="InterPro" id="IPR009061">
    <property type="entry name" value="DNA-bd_dom_put_sf"/>
</dbReference>
<keyword evidence="1" id="KW-0238">DNA-binding</keyword>
<protein>
    <submittedName>
        <fullName evidence="3">Cd(II)/Pb(II)-responsive transcriptional regulator</fullName>
    </submittedName>
</protein>
<dbReference type="GO" id="GO:0046872">
    <property type="term" value="F:metal ion binding"/>
    <property type="evidence" value="ECO:0007669"/>
    <property type="project" value="InterPro"/>
</dbReference>
<dbReference type="CDD" id="cd04784">
    <property type="entry name" value="HTH_CadR-PbrR"/>
    <property type="match status" value="1"/>
</dbReference>
<evidence type="ECO:0000256" key="1">
    <source>
        <dbReference type="ARBA" id="ARBA00023125"/>
    </source>
</evidence>
<keyword evidence="4" id="KW-1185">Reference proteome</keyword>
<dbReference type="AlphaFoldDB" id="A0A6B3SNC7"/>
<dbReference type="GO" id="GO:0003700">
    <property type="term" value="F:DNA-binding transcription factor activity"/>
    <property type="evidence" value="ECO:0007669"/>
    <property type="project" value="InterPro"/>
</dbReference>
<evidence type="ECO:0000313" key="3">
    <source>
        <dbReference type="EMBL" id="NEX59912.1"/>
    </source>
</evidence>
<evidence type="ECO:0000313" key="4">
    <source>
        <dbReference type="Proteomes" id="UP000482155"/>
    </source>
</evidence>
<dbReference type="PROSITE" id="PS50937">
    <property type="entry name" value="HTH_MERR_2"/>
    <property type="match status" value="1"/>
</dbReference>
<evidence type="ECO:0000259" key="2">
    <source>
        <dbReference type="PROSITE" id="PS50937"/>
    </source>
</evidence>
<dbReference type="SMART" id="SM00422">
    <property type="entry name" value="HTH_MERR"/>
    <property type="match status" value="1"/>
</dbReference>
<dbReference type="InterPro" id="IPR011791">
    <property type="entry name" value="CadR-PbrR"/>
</dbReference>